<dbReference type="Proteomes" id="UP000221538">
    <property type="component" value="Unassembled WGS sequence"/>
</dbReference>
<dbReference type="Gene3D" id="3.30.1540.10">
    <property type="entry name" value="formyl-coa transferase, domain 3"/>
    <property type="match status" value="1"/>
</dbReference>
<dbReference type="InterPro" id="IPR003673">
    <property type="entry name" value="CoA-Trfase_fam_III"/>
</dbReference>
<name>A0A292ZGL6_SPHSA</name>
<dbReference type="Pfam" id="PF02515">
    <property type="entry name" value="CoA_transf_3"/>
    <property type="match status" value="1"/>
</dbReference>
<evidence type="ECO:0000313" key="2">
    <source>
        <dbReference type="Proteomes" id="UP000221538"/>
    </source>
</evidence>
<dbReference type="InterPro" id="IPR050509">
    <property type="entry name" value="CoA-transferase_III"/>
</dbReference>
<organism evidence="1 2">
    <name type="scientific">Sphingobium fuliginis (strain ATCC 27551)</name>
    <dbReference type="NCBI Taxonomy" id="336203"/>
    <lineage>
        <taxon>Bacteria</taxon>
        <taxon>Pseudomonadati</taxon>
        <taxon>Pseudomonadota</taxon>
        <taxon>Alphaproteobacteria</taxon>
        <taxon>Sphingomonadales</taxon>
        <taxon>Sphingomonadaceae</taxon>
        <taxon>Sphingobium</taxon>
    </lineage>
</organism>
<gene>
    <name evidence="1" type="ORF">SFOMI_2773</name>
</gene>
<dbReference type="InterPro" id="IPR044855">
    <property type="entry name" value="CoA-Trfase_III_dom3_sf"/>
</dbReference>
<keyword evidence="1" id="KW-0413">Isomerase</keyword>
<dbReference type="RefSeq" id="WP_099186107.1">
    <property type="nucleotide sequence ID" value="NZ_BEWI01000032.1"/>
</dbReference>
<evidence type="ECO:0000313" key="1">
    <source>
        <dbReference type="EMBL" id="GAY22218.1"/>
    </source>
</evidence>
<dbReference type="GO" id="GO:0008111">
    <property type="term" value="F:alpha-methylacyl-CoA racemase activity"/>
    <property type="evidence" value="ECO:0007669"/>
    <property type="project" value="UniProtKB-EC"/>
</dbReference>
<accession>A0A292ZGL6</accession>
<dbReference type="PANTHER" id="PTHR48228">
    <property type="entry name" value="SUCCINYL-COA--D-CITRAMALATE COA-TRANSFERASE"/>
    <property type="match status" value="1"/>
</dbReference>
<dbReference type="InterPro" id="IPR023606">
    <property type="entry name" value="CoA-Trfase_III_dom_1_sf"/>
</dbReference>
<proteinExistence type="predicted"/>
<dbReference type="AlphaFoldDB" id="A0A292ZGL6"/>
<reference evidence="1 2" key="1">
    <citation type="journal article" date="2013" name="Biodegradation">
        <title>Occurrence of 4-tert-butylphenol (4-t-BP) biodegradation in an aquatic sample caused by the presence of Spirodela polyrrhiza and isolation of a 4-t-BP-utilizing bacterium.</title>
        <authorList>
            <person name="Ogata Y."/>
            <person name="Toyama T."/>
            <person name="Yu N."/>
            <person name="Wang X."/>
            <person name="Sei K."/>
            <person name="Ike M."/>
        </authorList>
    </citation>
    <scope>NUCLEOTIDE SEQUENCE [LARGE SCALE GENOMIC DNA]</scope>
    <source>
        <strain evidence="1 2">OMI</strain>
    </source>
</reference>
<dbReference type="EC" id="5.1.99.4" evidence="1"/>
<dbReference type="Gene3D" id="3.40.50.10540">
    <property type="entry name" value="Crotonobetainyl-coa:carnitine coa-transferase, domain 1"/>
    <property type="match status" value="1"/>
</dbReference>
<dbReference type="PANTHER" id="PTHR48228:SF5">
    <property type="entry name" value="ALPHA-METHYLACYL-COA RACEMASE"/>
    <property type="match status" value="1"/>
</dbReference>
<dbReference type="SUPFAM" id="SSF89796">
    <property type="entry name" value="CoA-transferase family III (CaiB/BaiF)"/>
    <property type="match status" value="1"/>
</dbReference>
<protein>
    <submittedName>
        <fullName evidence="1">Alpha-methylacyl-CoA racemase</fullName>
        <ecNumber evidence="1">5.1.99.4</ecNumber>
    </submittedName>
</protein>
<sequence length="403" mass="42702">MSGPLSGVTVLELIQKGPGAFVTMMLADMGADVIKVETPSRAKESGSGGSAKQGDAALQVANIGNRGKRSVVLDLKHAKGREILAKLAASADVLVEGFRPGVTARLGADFATLSAINPRLIYCSLSGYGQDGPYRDLPGHDNNFIGFAGIQDLVGALDGPPIVPPNLIADFGGAAMHAVAGISMALFARERTGRGQHVDISYLDCALSLLSSTRPIRDYVSKGRIAERGAGALGGSFPYYRLYETADGGWLSIGCVEPWLWTNLCSAIGREDLADGGPRPEDFTSRANPRQVEVGSELEQIFRTRPRDAWFDLLAAANVCVGKVYRLPEIFDDPQMRHRGMVSEVEHPELGAVKQVGTAIKLSDTPGAIRGFAPFKGEHSNAVLGAAGYGDDEIAALREEGVI</sequence>
<comment type="caution">
    <text evidence="1">The sequence shown here is derived from an EMBL/GenBank/DDBJ whole genome shotgun (WGS) entry which is preliminary data.</text>
</comment>
<reference evidence="1 2" key="2">
    <citation type="journal article" date="2013" name="Environ. Sci. Technol.">
        <title>The 4-tert-butylphenol-utilizing bacterium Sphingobium fuliginis OMI can degrade bisphenols via phenolic ring hydroxylation and meta-cleavage pathway.</title>
        <authorList>
            <person name="Ogata Y."/>
            <person name="Goda S."/>
            <person name="Toyama T."/>
            <person name="Sei K."/>
            <person name="Ike M."/>
        </authorList>
    </citation>
    <scope>NUCLEOTIDE SEQUENCE [LARGE SCALE GENOMIC DNA]</scope>
    <source>
        <strain evidence="1 2">OMI</strain>
    </source>
</reference>
<dbReference type="EMBL" id="BEWI01000032">
    <property type="protein sequence ID" value="GAY22218.1"/>
    <property type="molecule type" value="Genomic_DNA"/>
</dbReference>